<comment type="caution">
    <text evidence="1">The sequence shown here is derived from an EMBL/GenBank/DDBJ whole genome shotgun (WGS) entry which is preliminary data.</text>
</comment>
<gene>
    <name evidence="1" type="ORF">QE152_g6783</name>
</gene>
<proteinExistence type="predicted"/>
<evidence type="ECO:0000313" key="2">
    <source>
        <dbReference type="Proteomes" id="UP001458880"/>
    </source>
</evidence>
<accession>A0AAW1MGW0</accession>
<name>A0AAW1MGW0_POPJA</name>
<keyword evidence="2" id="KW-1185">Reference proteome</keyword>
<protein>
    <submittedName>
        <fullName evidence="1">Uncharacterized protein</fullName>
    </submittedName>
</protein>
<evidence type="ECO:0000313" key="1">
    <source>
        <dbReference type="EMBL" id="KAK9745600.1"/>
    </source>
</evidence>
<organism evidence="1 2">
    <name type="scientific">Popillia japonica</name>
    <name type="common">Japanese beetle</name>
    <dbReference type="NCBI Taxonomy" id="7064"/>
    <lineage>
        <taxon>Eukaryota</taxon>
        <taxon>Metazoa</taxon>
        <taxon>Ecdysozoa</taxon>
        <taxon>Arthropoda</taxon>
        <taxon>Hexapoda</taxon>
        <taxon>Insecta</taxon>
        <taxon>Pterygota</taxon>
        <taxon>Neoptera</taxon>
        <taxon>Endopterygota</taxon>
        <taxon>Coleoptera</taxon>
        <taxon>Polyphaga</taxon>
        <taxon>Scarabaeiformia</taxon>
        <taxon>Scarabaeidae</taxon>
        <taxon>Rutelinae</taxon>
        <taxon>Popillia</taxon>
    </lineage>
</organism>
<dbReference type="AlphaFoldDB" id="A0AAW1MGW0"/>
<dbReference type="Proteomes" id="UP001458880">
    <property type="component" value="Unassembled WGS sequence"/>
</dbReference>
<sequence length="204" mass="22781">MAYNSSRPLTQKELAEIIEDLSVLEADDKSDISEEDKVIEEKNDFESDSVTAGTSSSLVECENIEEEEIPVQNNEERTAKDVNNDNIYLQIEDVPTKLRGKNGSKWSGKPGKKSFRTTSRNLVIHLPGNKGSARDVSSGLEAWSLFFSDDILNNTRKILVQRKKYASDRPNDDEDVANTCVHPIPEILIYSKLELCVGCSTTLV</sequence>
<reference evidence="1 2" key="1">
    <citation type="journal article" date="2024" name="BMC Genomics">
        <title>De novo assembly and annotation of Popillia japonica's genome with initial clues to its potential as an invasive pest.</title>
        <authorList>
            <person name="Cucini C."/>
            <person name="Boschi S."/>
            <person name="Funari R."/>
            <person name="Cardaioli E."/>
            <person name="Iannotti N."/>
            <person name="Marturano G."/>
            <person name="Paoli F."/>
            <person name="Bruttini M."/>
            <person name="Carapelli A."/>
            <person name="Frati F."/>
            <person name="Nardi F."/>
        </authorList>
    </citation>
    <scope>NUCLEOTIDE SEQUENCE [LARGE SCALE GENOMIC DNA]</scope>
    <source>
        <strain evidence="1">DMR45628</strain>
    </source>
</reference>
<dbReference type="EMBL" id="JASPKY010000047">
    <property type="protein sequence ID" value="KAK9745600.1"/>
    <property type="molecule type" value="Genomic_DNA"/>
</dbReference>